<dbReference type="Gene3D" id="3.30.420.10">
    <property type="entry name" value="Ribonuclease H-like superfamily/Ribonuclease H"/>
    <property type="match status" value="1"/>
</dbReference>
<protein>
    <recommendedName>
        <fullName evidence="3">Mariner Mos1 transposase</fullName>
    </recommendedName>
</protein>
<proteinExistence type="predicted"/>
<dbReference type="AlphaFoldDB" id="A0A974CT39"/>
<dbReference type="InterPro" id="IPR036397">
    <property type="entry name" value="RNaseH_sf"/>
</dbReference>
<evidence type="ECO:0000313" key="1">
    <source>
        <dbReference type="EMBL" id="OCT79027.1"/>
    </source>
</evidence>
<dbReference type="EMBL" id="CM004475">
    <property type="protein sequence ID" value="OCT79027.1"/>
    <property type="molecule type" value="Genomic_DNA"/>
</dbReference>
<dbReference type="OMA" id="EMLHEDQ"/>
<name>A0A974CT39_XENLA</name>
<dbReference type="Pfam" id="PF01359">
    <property type="entry name" value="Transposase_1"/>
    <property type="match status" value="1"/>
</dbReference>
<dbReference type="PANTHER" id="PTHR46060:SF1">
    <property type="entry name" value="MARINER MOS1 TRANSPOSASE-LIKE PROTEIN"/>
    <property type="match status" value="1"/>
</dbReference>
<dbReference type="InterPro" id="IPR052709">
    <property type="entry name" value="Transposase-MT_Hybrid"/>
</dbReference>
<gene>
    <name evidence="1" type="ORF">XELAEV_18030123mg</name>
</gene>
<dbReference type="Proteomes" id="UP000694892">
    <property type="component" value="Chromosome 5S"/>
</dbReference>
<dbReference type="GO" id="GO:0003676">
    <property type="term" value="F:nucleic acid binding"/>
    <property type="evidence" value="ECO:0007669"/>
    <property type="project" value="InterPro"/>
</dbReference>
<dbReference type="PANTHER" id="PTHR46060">
    <property type="entry name" value="MARINER MOS1 TRANSPOSASE-LIKE PROTEIN"/>
    <property type="match status" value="1"/>
</dbReference>
<organism evidence="1 2">
    <name type="scientific">Xenopus laevis</name>
    <name type="common">African clawed frog</name>
    <dbReference type="NCBI Taxonomy" id="8355"/>
    <lineage>
        <taxon>Eukaryota</taxon>
        <taxon>Metazoa</taxon>
        <taxon>Chordata</taxon>
        <taxon>Craniata</taxon>
        <taxon>Vertebrata</taxon>
        <taxon>Euteleostomi</taxon>
        <taxon>Amphibia</taxon>
        <taxon>Batrachia</taxon>
        <taxon>Anura</taxon>
        <taxon>Pipoidea</taxon>
        <taxon>Pipidae</taxon>
        <taxon>Xenopodinae</taxon>
        <taxon>Xenopus</taxon>
        <taxon>Xenopus</taxon>
    </lineage>
</organism>
<feature type="non-terminal residue" evidence="1">
    <location>
        <position position="1"/>
    </location>
</feature>
<sequence>CCPENLEMLHEDQNFFHCLVTGDDAWIYHRDPKWSQSGGSKELFRLEFMPHKTTITRESYANTLIALRKSIKKKRQGKLTAVVVLLHANVPVHMSHQSQAAIKKCGFQQLNHPLCSPDGAPSIYFLFQVLKKSIHVQNRQL</sequence>
<evidence type="ECO:0000313" key="2">
    <source>
        <dbReference type="Proteomes" id="UP000694892"/>
    </source>
</evidence>
<accession>A0A974CT39</accession>
<evidence type="ECO:0008006" key="3">
    <source>
        <dbReference type="Google" id="ProtNLM"/>
    </source>
</evidence>
<dbReference type="InterPro" id="IPR001888">
    <property type="entry name" value="Transposase_1"/>
</dbReference>
<reference evidence="2" key="1">
    <citation type="journal article" date="2016" name="Nature">
        <title>Genome evolution in the allotetraploid frog Xenopus laevis.</title>
        <authorList>
            <person name="Session A.M."/>
            <person name="Uno Y."/>
            <person name="Kwon T."/>
            <person name="Chapman J.A."/>
            <person name="Toyoda A."/>
            <person name="Takahashi S."/>
            <person name="Fukui A."/>
            <person name="Hikosaka A."/>
            <person name="Suzuki A."/>
            <person name="Kondo M."/>
            <person name="van Heeringen S.J."/>
            <person name="Quigley I."/>
            <person name="Heinz S."/>
            <person name="Ogino H."/>
            <person name="Ochi H."/>
            <person name="Hellsten U."/>
            <person name="Lyons J.B."/>
            <person name="Simakov O."/>
            <person name="Putnam N."/>
            <person name="Stites J."/>
            <person name="Kuroki Y."/>
            <person name="Tanaka T."/>
            <person name="Michiue T."/>
            <person name="Watanabe M."/>
            <person name="Bogdanovic O."/>
            <person name="Lister R."/>
            <person name="Georgiou G."/>
            <person name="Paranjpe S.S."/>
            <person name="van Kruijsbergen I."/>
            <person name="Shu S."/>
            <person name="Carlson J."/>
            <person name="Kinoshita T."/>
            <person name="Ohta Y."/>
            <person name="Mawaribuchi S."/>
            <person name="Jenkins J."/>
            <person name="Grimwood J."/>
            <person name="Schmutz J."/>
            <person name="Mitros T."/>
            <person name="Mozaffari S.V."/>
            <person name="Suzuki Y."/>
            <person name="Haramoto Y."/>
            <person name="Yamamoto T.S."/>
            <person name="Takagi C."/>
            <person name="Heald R."/>
            <person name="Miller K."/>
            <person name="Haudenschild C."/>
            <person name="Kitzman J."/>
            <person name="Nakayama T."/>
            <person name="Izutsu Y."/>
            <person name="Robert J."/>
            <person name="Fortriede J."/>
            <person name="Burns K."/>
            <person name="Lotay V."/>
            <person name="Karimi K."/>
            <person name="Yasuoka Y."/>
            <person name="Dichmann D.S."/>
            <person name="Flajnik M.F."/>
            <person name="Houston D.W."/>
            <person name="Shendure J."/>
            <person name="DuPasquier L."/>
            <person name="Vize P.D."/>
            <person name="Zorn A.M."/>
            <person name="Ito M."/>
            <person name="Marcotte E.M."/>
            <person name="Wallingford J.B."/>
            <person name="Ito Y."/>
            <person name="Asashima M."/>
            <person name="Ueno N."/>
            <person name="Matsuda Y."/>
            <person name="Veenstra G.J."/>
            <person name="Fujiyama A."/>
            <person name="Harland R.M."/>
            <person name="Taira M."/>
            <person name="Rokhsar D.S."/>
        </authorList>
    </citation>
    <scope>NUCLEOTIDE SEQUENCE [LARGE SCALE GENOMIC DNA]</scope>
    <source>
        <strain evidence="2">J</strain>
    </source>
</reference>